<dbReference type="Gene3D" id="3.30.1360.150">
    <property type="match status" value="1"/>
</dbReference>
<dbReference type="PIRSF" id="PIRSF031924">
    <property type="entry name" value="Pi-irrepressible_AP"/>
    <property type="match status" value="1"/>
</dbReference>
<dbReference type="EMBL" id="JAENRR010000028">
    <property type="protein sequence ID" value="MBK3518166.1"/>
    <property type="molecule type" value="Genomic_DNA"/>
</dbReference>
<accession>A0ABS1HKG8</accession>
<organism evidence="1 2">
    <name type="scientific">Carboxylicivirga marina</name>
    <dbReference type="NCBI Taxonomy" id="2800988"/>
    <lineage>
        <taxon>Bacteria</taxon>
        <taxon>Pseudomonadati</taxon>
        <taxon>Bacteroidota</taxon>
        <taxon>Bacteroidia</taxon>
        <taxon>Marinilabiliales</taxon>
        <taxon>Marinilabiliaceae</taxon>
        <taxon>Carboxylicivirga</taxon>
    </lineage>
</organism>
<keyword evidence="2" id="KW-1185">Reference proteome</keyword>
<evidence type="ECO:0000313" key="1">
    <source>
        <dbReference type="EMBL" id="MBK3518166.1"/>
    </source>
</evidence>
<dbReference type="RefSeq" id="WP_200465395.1">
    <property type="nucleotide sequence ID" value="NZ_JAENRR010000028.1"/>
</dbReference>
<sequence length="537" mass="60607">MIKKSLLISLAALFIIQICYSQKAPSPRPRLVVFILIDQLSTEQIVAFRDQFSANGINRMINAGSFYRNASYPAGSTYYGCNLATVYTGAYASTHGIVSSWWYDRLRGKEVNAAYGDLFIQSNENDRYPTADRLLTSTFTDELKWMNNGTSRVTAIGFNRNFLVWAGGHKPDYLYRVEPNTGEFVIVPQSDAIKPLPDWARKFNKKDLLHTYSKRKWGPLKDLSQYHQMKFFSEQRVRSADFLYSLEKQKGNGAYVPVLHSPYGNKYIRDFAMAQIINGQYGKDDVTDVITLQFTAKAVHGDIHGAFDAETEDLLLRLDQEIEGLLKTIDKQVGLENTLIITTSISAPVRPIDENAKHGIPTGLFSGQKASSLLNLFLMAKYGQGKWVLAYHDGQMYLNHELIEDKKIDVIEITEESARFLSDMRGIAFAMPISELKISSSDISSLRSLKHNYHPHRSGDIVIKLSPGWAEEMEDGSIMNRHWSASNLPLIFYGWKVQPNTIYRAVPMVNLAPTISSFLEIPFPNGCEGIPLQGITR</sequence>
<dbReference type="InterPro" id="IPR026263">
    <property type="entry name" value="Alkaline_phosphatase_prok"/>
</dbReference>
<dbReference type="InterPro" id="IPR017850">
    <property type="entry name" value="Alkaline_phosphatase_core_sf"/>
</dbReference>
<reference evidence="1 2" key="1">
    <citation type="submission" date="2021-01" db="EMBL/GenBank/DDBJ databases">
        <title>Carboxyliciviraga sp.nov., isolated from coastal sediments.</title>
        <authorList>
            <person name="Lu D."/>
            <person name="Zhang T."/>
        </authorList>
    </citation>
    <scope>NUCLEOTIDE SEQUENCE [LARGE SCALE GENOMIC DNA]</scope>
    <source>
        <strain evidence="1 2">N1Y132</strain>
    </source>
</reference>
<gene>
    <name evidence="1" type="ORF">JIV24_12545</name>
</gene>
<comment type="caution">
    <text evidence="1">The sequence shown here is derived from an EMBL/GenBank/DDBJ whole genome shotgun (WGS) entry which is preliminary data.</text>
</comment>
<dbReference type="SUPFAM" id="SSF53649">
    <property type="entry name" value="Alkaline phosphatase-like"/>
    <property type="match status" value="1"/>
</dbReference>
<dbReference type="InterPro" id="IPR002591">
    <property type="entry name" value="Phosphodiest/P_Trfase"/>
</dbReference>
<dbReference type="Pfam" id="PF01663">
    <property type="entry name" value="Phosphodiest"/>
    <property type="match status" value="1"/>
</dbReference>
<name>A0ABS1HKG8_9BACT</name>
<dbReference type="Gene3D" id="3.40.720.10">
    <property type="entry name" value="Alkaline Phosphatase, subunit A"/>
    <property type="match status" value="1"/>
</dbReference>
<evidence type="ECO:0000313" key="2">
    <source>
        <dbReference type="Proteomes" id="UP000605676"/>
    </source>
</evidence>
<proteinExistence type="predicted"/>
<protein>
    <submittedName>
        <fullName evidence="1">Alkaline phosphatase family protein</fullName>
    </submittedName>
</protein>
<dbReference type="Proteomes" id="UP000605676">
    <property type="component" value="Unassembled WGS sequence"/>
</dbReference>